<sequence>MMFWLPYCVLDCISFPRSSSKITENRREAIVIDSTIDLPAQAFTSSRSTAETSSIRKRLICKTLNH</sequence>
<protein>
    <submittedName>
        <fullName evidence="1">Uncharacterized protein</fullName>
    </submittedName>
</protein>
<evidence type="ECO:0000313" key="1">
    <source>
        <dbReference type="EMBL" id="KAG0581302.1"/>
    </source>
</evidence>
<evidence type="ECO:0000313" key="2">
    <source>
        <dbReference type="Proteomes" id="UP000822688"/>
    </source>
</evidence>
<name>A0A8T0ID17_CERPU</name>
<reference evidence="1" key="1">
    <citation type="submission" date="2020-06" db="EMBL/GenBank/DDBJ databases">
        <title>WGS assembly of Ceratodon purpureus strain R40.</title>
        <authorList>
            <person name="Carey S.B."/>
            <person name="Jenkins J."/>
            <person name="Shu S."/>
            <person name="Lovell J.T."/>
            <person name="Sreedasyam A."/>
            <person name="Maumus F."/>
            <person name="Tiley G.P."/>
            <person name="Fernandez-Pozo N."/>
            <person name="Barry K."/>
            <person name="Chen C."/>
            <person name="Wang M."/>
            <person name="Lipzen A."/>
            <person name="Daum C."/>
            <person name="Saski C.A."/>
            <person name="Payton A.C."/>
            <person name="Mcbreen J.C."/>
            <person name="Conrad R.E."/>
            <person name="Kollar L.M."/>
            <person name="Olsson S."/>
            <person name="Huttunen S."/>
            <person name="Landis J.B."/>
            <person name="Wickett N.J."/>
            <person name="Johnson M.G."/>
            <person name="Rensing S.A."/>
            <person name="Grimwood J."/>
            <person name="Schmutz J."/>
            <person name="Mcdaniel S.F."/>
        </authorList>
    </citation>
    <scope>NUCLEOTIDE SEQUENCE</scope>
    <source>
        <strain evidence="1">R40</strain>
    </source>
</reference>
<dbReference type="AlphaFoldDB" id="A0A8T0ID17"/>
<dbReference type="Proteomes" id="UP000822688">
    <property type="component" value="Chromosome 4"/>
</dbReference>
<organism evidence="1 2">
    <name type="scientific">Ceratodon purpureus</name>
    <name type="common">Fire moss</name>
    <name type="synonym">Dicranum purpureum</name>
    <dbReference type="NCBI Taxonomy" id="3225"/>
    <lineage>
        <taxon>Eukaryota</taxon>
        <taxon>Viridiplantae</taxon>
        <taxon>Streptophyta</taxon>
        <taxon>Embryophyta</taxon>
        <taxon>Bryophyta</taxon>
        <taxon>Bryophytina</taxon>
        <taxon>Bryopsida</taxon>
        <taxon>Dicranidae</taxon>
        <taxon>Pseudoditrichales</taxon>
        <taxon>Ditrichaceae</taxon>
        <taxon>Ceratodon</taxon>
    </lineage>
</organism>
<comment type="caution">
    <text evidence="1">The sequence shown here is derived from an EMBL/GenBank/DDBJ whole genome shotgun (WGS) entry which is preliminary data.</text>
</comment>
<proteinExistence type="predicted"/>
<keyword evidence="2" id="KW-1185">Reference proteome</keyword>
<accession>A0A8T0ID17</accession>
<dbReference type="EMBL" id="CM026424">
    <property type="protein sequence ID" value="KAG0581302.1"/>
    <property type="molecule type" value="Genomic_DNA"/>
</dbReference>
<gene>
    <name evidence="1" type="ORF">KC19_4G241200</name>
</gene>